<dbReference type="EMBL" id="LXPE01000040">
    <property type="protein sequence ID" value="OBA25841.1"/>
    <property type="molecule type" value="Genomic_DNA"/>
</dbReference>
<protein>
    <submittedName>
        <fullName evidence="2">Uncharacterized protein</fullName>
    </submittedName>
</protein>
<gene>
    <name evidence="2" type="ORF">HANVADRAFT_53632</name>
</gene>
<dbReference type="Proteomes" id="UP000092321">
    <property type="component" value="Unassembled WGS sequence"/>
</dbReference>
<feature type="coiled-coil region" evidence="1">
    <location>
        <begin position="146"/>
        <end position="190"/>
    </location>
</feature>
<evidence type="ECO:0000313" key="3">
    <source>
        <dbReference type="Proteomes" id="UP000092321"/>
    </source>
</evidence>
<keyword evidence="1" id="KW-0175">Coiled coil</keyword>
<proteinExistence type="predicted"/>
<reference evidence="3" key="1">
    <citation type="journal article" date="2016" name="Proc. Natl. Acad. Sci. U.S.A.">
        <title>Comparative genomics of biotechnologically important yeasts.</title>
        <authorList>
            <person name="Riley R."/>
            <person name="Haridas S."/>
            <person name="Wolfe K.H."/>
            <person name="Lopes M.R."/>
            <person name="Hittinger C.T."/>
            <person name="Goeker M."/>
            <person name="Salamov A.A."/>
            <person name="Wisecaver J.H."/>
            <person name="Long T.M."/>
            <person name="Calvey C.H."/>
            <person name="Aerts A.L."/>
            <person name="Barry K.W."/>
            <person name="Choi C."/>
            <person name="Clum A."/>
            <person name="Coughlan A.Y."/>
            <person name="Deshpande S."/>
            <person name="Douglass A.P."/>
            <person name="Hanson S.J."/>
            <person name="Klenk H.-P."/>
            <person name="LaButti K.M."/>
            <person name="Lapidus A."/>
            <person name="Lindquist E.A."/>
            <person name="Lipzen A.M."/>
            <person name="Meier-Kolthoff J.P."/>
            <person name="Ohm R.A."/>
            <person name="Otillar R.P."/>
            <person name="Pangilinan J.L."/>
            <person name="Peng Y."/>
            <person name="Rokas A."/>
            <person name="Rosa C.A."/>
            <person name="Scheuner C."/>
            <person name="Sibirny A.A."/>
            <person name="Slot J.C."/>
            <person name="Stielow J.B."/>
            <person name="Sun H."/>
            <person name="Kurtzman C.P."/>
            <person name="Blackwell M."/>
            <person name="Grigoriev I.V."/>
            <person name="Jeffries T.W."/>
        </authorList>
    </citation>
    <scope>NUCLEOTIDE SEQUENCE [LARGE SCALE GENOMIC DNA]</scope>
    <source>
        <strain evidence="3">NRRL Y-1626</strain>
    </source>
</reference>
<evidence type="ECO:0000256" key="1">
    <source>
        <dbReference type="SAM" id="Coils"/>
    </source>
</evidence>
<evidence type="ECO:0000313" key="2">
    <source>
        <dbReference type="EMBL" id="OBA25841.1"/>
    </source>
</evidence>
<dbReference type="AlphaFoldDB" id="A0A1B7TAT2"/>
<comment type="caution">
    <text evidence="2">The sequence shown here is derived from an EMBL/GenBank/DDBJ whole genome shotgun (WGS) entry which is preliminary data.</text>
</comment>
<name>A0A1B7TAT2_9ASCO</name>
<keyword evidence="3" id="KW-1185">Reference proteome</keyword>
<organism evidence="2 3">
    <name type="scientific">Hanseniaspora valbyensis NRRL Y-1626</name>
    <dbReference type="NCBI Taxonomy" id="766949"/>
    <lineage>
        <taxon>Eukaryota</taxon>
        <taxon>Fungi</taxon>
        <taxon>Dikarya</taxon>
        <taxon>Ascomycota</taxon>
        <taxon>Saccharomycotina</taxon>
        <taxon>Saccharomycetes</taxon>
        <taxon>Saccharomycodales</taxon>
        <taxon>Saccharomycodaceae</taxon>
        <taxon>Hanseniaspora</taxon>
    </lineage>
</organism>
<accession>A0A1B7TAT2</accession>
<sequence length="328" mass="38554">MSVKQSNNNDTEKNLFIKDNVNPSNINNYIIIEKYKKQQHYLNKLLLPNYNNDEIKNIKLSTSKYENMKKIEQEDLSMINELNSNIHDLSNKLSTLDDENLDKEIPQPNINSYKIKDINTLVKKFTLSHSKPNDTKVSDSYWDNEYKQYYIKVKEMKEQLAEQKRQQYLKEQAEEELKQKQLQLQKQQQLQFQQQQQQQQSMFNNPMMGLYGMDLDLNFNKPDNDPTNIMVNHGITNNSLPVDSFVMRNNSNSIDNGMPQANLLQQQNQQEQQQQLPSFAQPITDSKLPSSNDNDFLMDDFEFDDLDLPNANSFGHEFNDDELDPAFF</sequence>